<comment type="similarity">
    <text evidence="2">Belongs to the ATPase g subunit family.</text>
</comment>
<keyword evidence="5" id="KW-0375">Hydrogen ion transport</keyword>
<keyword evidence="8" id="KW-0472">Membrane</keyword>
<dbReference type="OrthoDB" id="437at2759"/>
<dbReference type="Proteomes" id="UP000837801">
    <property type="component" value="Unassembled WGS sequence"/>
</dbReference>
<evidence type="ECO:0000256" key="4">
    <source>
        <dbReference type="ARBA" id="ARBA00022547"/>
    </source>
</evidence>
<keyword evidence="11" id="KW-1185">Reference proteome</keyword>
<dbReference type="GO" id="GO:0015078">
    <property type="term" value="F:proton transmembrane transporter activity"/>
    <property type="evidence" value="ECO:0007669"/>
    <property type="project" value="InterPro"/>
</dbReference>
<dbReference type="GO" id="GO:0015986">
    <property type="term" value="P:proton motive force-driven ATP synthesis"/>
    <property type="evidence" value="ECO:0007669"/>
    <property type="project" value="InterPro"/>
</dbReference>
<evidence type="ECO:0000256" key="9">
    <source>
        <dbReference type="ARBA" id="ARBA00023310"/>
    </source>
</evidence>
<evidence type="ECO:0000256" key="2">
    <source>
        <dbReference type="ARBA" id="ARBA00005699"/>
    </source>
</evidence>
<reference evidence="10" key="1">
    <citation type="submission" date="2022-03" db="EMBL/GenBank/DDBJ databases">
        <authorList>
            <person name="Legras J.-L."/>
            <person name="Devillers H."/>
            <person name="Grondin C."/>
        </authorList>
    </citation>
    <scope>NUCLEOTIDE SEQUENCE</scope>
    <source>
        <strain evidence="10">CLIB 1423</strain>
    </source>
</reference>
<dbReference type="InterPro" id="IPR006808">
    <property type="entry name" value="ATP_synth_F0_gsu_mt"/>
</dbReference>
<evidence type="ECO:0000256" key="5">
    <source>
        <dbReference type="ARBA" id="ARBA00022781"/>
    </source>
</evidence>
<organism evidence="10 11">
    <name type="scientific">[Candida] railenensis</name>
    <dbReference type="NCBI Taxonomy" id="45579"/>
    <lineage>
        <taxon>Eukaryota</taxon>
        <taxon>Fungi</taxon>
        <taxon>Dikarya</taxon>
        <taxon>Ascomycota</taxon>
        <taxon>Saccharomycotina</taxon>
        <taxon>Pichiomycetes</taxon>
        <taxon>Debaryomycetaceae</taxon>
        <taxon>Kurtzmaniella</taxon>
    </lineage>
</organism>
<evidence type="ECO:0000256" key="6">
    <source>
        <dbReference type="ARBA" id="ARBA00023065"/>
    </source>
</evidence>
<protein>
    <submittedName>
        <fullName evidence="10">ATP synthase subunit g, mitochondrial</fullName>
    </submittedName>
</protein>
<dbReference type="GO" id="GO:0045259">
    <property type="term" value="C:proton-transporting ATP synthase complex"/>
    <property type="evidence" value="ECO:0007669"/>
    <property type="project" value="UniProtKB-KW"/>
</dbReference>
<evidence type="ECO:0000313" key="11">
    <source>
        <dbReference type="Proteomes" id="UP000837801"/>
    </source>
</evidence>
<sequence>MSAIVTKATNTVNSLVAKSTQLANSAVYWGKVTAEVGKVIYKKEGLAPPSQKDFQTLYNSAVKFVKSGEQQKKFLEEAAAFKPTKANTAKAAIYGTQLLAFFSIGEIIGRRKVFGYPSVGIHGGAHH</sequence>
<dbReference type="AlphaFoldDB" id="A0A9P0VXS8"/>
<dbReference type="Pfam" id="PF04718">
    <property type="entry name" value="ATP-synt_G"/>
    <property type="match status" value="1"/>
</dbReference>
<keyword evidence="7" id="KW-0496">Mitochondrion</keyword>
<evidence type="ECO:0000256" key="3">
    <source>
        <dbReference type="ARBA" id="ARBA00022448"/>
    </source>
</evidence>
<comment type="subcellular location">
    <subcellularLocation>
        <location evidence="1">Mitochondrion membrane</location>
    </subcellularLocation>
</comment>
<dbReference type="GO" id="GO:0031966">
    <property type="term" value="C:mitochondrial membrane"/>
    <property type="evidence" value="ECO:0007669"/>
    <property type="project" value="UniProtKB-SubCell"/>
</dbReference>
<keyword evidence="3" id="KW-0813">Transport</keyword>
<keyword evidence="6" id="KW-0406">Ion transport</keyword>
<proteinExistence type="inferred from homology"/>
<keyword evidence="9" id="KW-0066">ATP synthesis</keyword>
<evidence type="ECO:0000313" key="10">
    <source>
        <dbReference type="EMBL" id="CAH2352839.1"/>
    </source>
</evidence>
<evidence type="ECO:0000256" key="7">
    <source>
        <dbReference type="ARBA" id="ARBA00023128"/>
    </source>
</evidence>
<evidence type="ECO:0000256" key="8">
    <source>
        <dbReference type="ARBA" id="ARBA00023136"/>
    </source>
</evidence>
<accession>A0A9P0VXS8</accession>
<dbReference type="EMBL" id="CAKXYY010000008">
    <property type="protein sequence ID" value="CAH2352839.1"/>
    <property type="molecule type" value="Genomic_DNA"/>
</dbReference>
<comment type="caution">
    <text evidence="10">The sequence shown here is derived from an EMBL/GenBank/DDBJ whole genome shotgun (WGS) entry which is preliminary data.</text>
</comment>
<evidence type="ECO:0000256" key="1">
    <source>
        <dbReference type="ARBA" id="ARBA00004325"/>
    </source>
</evidence>
<name>A0A9P0VXS8_9ASCO</name>
<keyword evidence="4" id="KW-0138">CF(0)</keyword>
<gene>
    <name evidence="10" type="ORF">CLIB1423_08S02256</name>
</gene>